<evidence type="ECO:0000256" key="1">
    <source>
        <dbReference type="ARBA" id="ARBA00022737"/>
    </source>
</evidence>
<gene>
    <name evidence="4" type="ORF">HYPSUDRAFT_1056006</name>
</gene>
<feature type="region of interest" description="Disordered" evidence="2">
    <location>
        <begin position="1"/>
        <end position="21"/>
    </location>
</feature>
<dbReference type="Pfam" id="PF24883">
    <property type="entry name" value="NPHP3_N"/>
    <property type="match status" value="1"/>
</dbReference>
<feature type="compositionally biased region" description="Low complexity" evidence="2">
    <location>
        <begin position="9"/>
        <end position="21"/>
    </location>
</feature>
<evidence type="ECO:0000313" key="4">
    <source>
        <dbReference type="EMBL" id="KJA16852.1"/>
    </source>
</evidence>
<dbReference type="STRING" id="945553.A0A0D2KQF6"/>
<accession>A0A0D2KQF6</accession>
<feature type="domain" description="Nephrocystin 3-like N-terminal" evidence="3">
    <location>
        <begin position="120"/>
        <end position="269"/>
    </location>
</feature>
<proteinExistence type="predicted"/>
<dbReference type="PANTHER" id="PTHR10039">
    <property type="entry name" value="AMELOGENIN"/>
    <property type="match status" value="1"/>
</dbReference>
<dbReference type="PANTHER" id="PTHR10039:SF17">
    <property type="entry name" value="FUNGAL STAND N-TERMINAL GOODBYE DOMAIN-CONTAINING PROTEIN-RELATED"/>
    <property type="match status" value="1"/>
</dbReference>
<evidence type="ECO:0000256" key="2">
    <source>
        <dbReference type="SAM" id="MobiDB-lite"/>
    </source>
</evidence>
<organism evidence="4 5">
    <name type="scientific">Hypholoma sublateritium (strain FD-334 SS-4)</name>
    <dbReference type="NCBI Taxonomy" id="945553"/>
    <lineage>
        <taxon>Eukaryota</taxon>
        <taxon>Fungi</taxon>
        <taxon>Dikarya</taxon>
        <taxon>Basidiomycota</taxon>
        <taxon>Agaricomycotina</taxon>
        <taxon>Agaricomycetes</taxon>
        <taxon>Agaricomycetidae</taxon>
        <taxon>Agaricales</taxon>
        <taxon>Agaricineae</taxon>
        <taxon>Strophariaceae</taxon>
        <taxon>Hypholoma</taxon>
    </lineage>
</organism>
<protein>
    <recommendedName>
        <fullName evidence="3">Nephrocystin 3-like N-terminal domain-containing protein</fullName>
    </recommendedName>
</protein>
<name>A0A0D2KQF6_HYPSF</name>
<dbReference type="Proteomes" id="UP000054270">
    <property type="component" value="Unassembled WGS sequence"/>
</dbReference>
<dbReference type="InterPro" id="IPR027417">
    <property type="entry name" value="P-loop_NTPase"/>
</dbReference>
<reference evidence="5" key="1">
    <citation type="submission" date="2014-04" db="EMBL/GenBank/DDBJ databases">
        <title>Evolutionary Origins and Diversification of the Mycorrhizal Mutualists.</title>
        <authorList>
            <consortium name="DOE Joint Genome Institute"/>
            <consortium name="Mycorrhizal Genomics Consortium"/>
            <person name="Kohler A."/>
            <person name="Kuo A."/>
            <person name="Nagy L.G."/>
            <person name="Floudas D."/>
            <person name="Copeland A."/>
            <person name="Barry K.W."/>
            <person name="Cichocki N."/>
            <person name="Veneault-Fourrey C."/>
            <person name="LaButti K."/>
            <person name="Lindquist E.A."/>
            <person name="Lipzen A."/>
            <person name="Lundell T."/>
            <person name="Morin E."/>
            <person name="Murat C."/>
            <person name="Riley R."/>
            <person name="Ohm R."/>
            <person name="Sun H."/>
            <person name="Tunlid A."/>
            <person name="Henrissat B."/>
            <person name="Grigoriev I.V."/>
            <person name="Hibbett D.S."/>
            <person name="Martin F."/>
        </authorList>
    </citation>
    <scope>NUCLEOTIDE SEQUENCE [LARGE SCALE GENOMIC DNA]</scope>
    <source>
        <strain evidence="5">FD-334 SS-4</strain>
    </source>
</reference>
<sequence>MLQINWHQPSAPTSSSTFTTTTPVSYSRAHMQQAGGIFQQGPRSRFLDPGEEYVQHSYGGKIHTCYDADPDGFRHLHAHVAPAAYASQQEGDAPKCHPNTRTAVLTAIIHWMTVATMGLQWILWINGAAGAGKSAIARSVIDLCIEQGIVIVRFFFFRTDSTRNTIKPIVATLAFQLIQLIPELNSIISPKIASNPLIFHESLETQFKVLIFESLRQLHKESPFEKAMVFLLDGVDECSGDDNQANLIRTIAEFVAEKTVPLIVIFSSRAESQLKMTFNSPKIDNVLRRLPLDTDYRAADDIRLFLDDSFTEIKNTHTFRSSIDPEWPAPSLVREIVDKSSNQFIYASVVVKFISSPRLHPVQQLEIVRGLRPAGDLTPFAQLDSLYRHIFSQVHDIARVTAILALDILSGMPYNQQYICEMLGIEREDIDVALADLTSVISYAAGQITFLHASLPDFLQDQSRAQQYYIDRGVWCAQLTVTLLTKRLSYMSTLATYLGQAKCTPQLREAVYATSPAIFSWHPATWSTYIDIIQKMDFGDGGEVYRHQLDMVVRHMDKDCPQEMHRLHEHDIDGILDEIERERGPGRKTSLWVRSKIHLAKVFKKK</sequence>
<dbReference type="OrthoDB" id="2932404at2759"/>
<keyword evidence="5" id="KW-1185">Reference proteome</keyword>
<dbReference type="Gene3D" id="3.40.50.300">
    <property type="entry name" value="P-loop containing nucleotide triphosphate hydrolases"/>
    <property type="match status" value="1"/>
</dbReference>
<keyword evidence="1" id="KW-0677">Repeat</keyword>
<dbReference type="AlphaFoldDB" id="A0A0D2KQF6"/>
<evidence type="ECO:0000313" key="5">
    <source>
        <dbReference type="Proteomes" id="UP000054270"/>
    </source>
</evidence>
<dbReference type="SUPFAM" id="SSF52540">
    <property type="entry name" value="P-loop containing nucleoside triphosphate hydrolases"/>
    <property type="match status" value="1"/>
</dbReference>
<evidence type="ECO:0000259" key="3">
    <source>
        <dbReference type="Pfam" id="PF24883"/>
    </source>
</evidence>
<dbReference type="InterPro" id="IPR056884">
    <property type="entry name" value="NPHP3-like_N"/>
</dbReference>
<dbReference type="EMBL" id="KN817614">
    <property type="protein sequence ID" value="KJA16852.1"/>
    <property type="molecule type" value="Genomic_DNA"/>
</dbReference>